<dbReference type="SUPFAM" id="SSF53335">
    <property type="entry name" value="S-adenosyl-L-methionine-dependent methyltransferases"/>
    <property type="match status" value="1"/>
</dbReference>
<organism evidence="10 11">
    <name type="scientific">Panaeolus cyanescens</name>
    <dbReference type="NCBI Taxonomy" id="181874"/>
    <lineage>
        <taxon>Eukaryota</taxon>
        <taxon>Fungi</taxon>
        <taxon>Dikarya</taxon>
        <taxon>Basidiomycota</taxon>
        <taxon>Agaricomycotina</taxon>
        <taxon>Agaricomycetes</taxon>
        <taxon>Agaricomycetidae</taxon>
        <taxon>Agaricales</taxon>
        <taxon>Agaricineae</taxon>
        <taxon>Galeropsidaceae</taxon>
        <taxon>Panaeolus</taxon>
    </lineage>
</organism>
<dbReference type="PANTHER" id="PTHR43675:SF8">
    <property type="entry name" value="ARSENITE METHYLTRANSFERASE"/>
    <property type="match status" value="1"/>
</dbReference>
<proteinExistence type="inferred from homology"/>
<dbReference type="Pfam" id="PF00581">
    <property type="entry name" value="Rhodanese"/>
    <property type="match status" value="1"/>
</dbReference>
<evidence type="ECO:0000313" key="11">
    <source>
        <dbReference type="Proteomes" id="UP000284842"/>
    </source>
</evidence>
<dbReference type="InterPro" id="IPR025714">
    <property type="entry name" value="Methyltranfer_dom"/>
</dbReference>
<dbReference type="EC" id="2.1.1.137" evidence="4"/>
<gene>
    <name evidence="10" type="ORF">CVT24_013246</name>
</gene>
<accession>A0A409WAL6</accession>
<name>A0A409WAL6_9AGAR</name>
<dbReference type="GO" id="GO:0030791">
    <property type="term" value="F:arsenite methyltransferase activity"/>
    <property type="evidence" value="ECO:0007669"/>
    <property type="project" value="UniProtKB-EC"/>
</dbReference>
<dbReference type="PROSITE" id="PS50206">
    <property type="entry name" value="RHODANESE_3"/>
    <property type="match status" value="1"/>
</dbReference>
<dbReference type="Gene3D" id="3.40.250.10">
    <property type="entry name" value="Rhodanese-like domain"/>
    <property type="match status" value="1"/>
</dbReference>
<dbReference type="STRING" id="181874.A0A409WAL6"/>
<dbReference type="AlphaFoldDB" id="A0A409WAL6"/>
<evidence type="ECO:0000256" key="1">
    <source>
        <dbReference type="ARBA" id="ARBA00022679"/>
    </source>
</evidence>
<dbReference type="Pfam" id="PF13847">
    <property type="entry name" value="Methyltransf_31"/>
    <property type="match status" value="1"/>
</dbReference>
<dbReference type="InterPro" id="IPR036873">
    <property type="entry name" value="Rhodanese-like_dom_sf"/>
</dbReference>
<comment type="catalytic activity">
    <reaction evidence="6">
        <text>arsenic triglutathione + [thioredoxin]-dithiol + S-adenosyl-L-methionine + 2 H2O = methylarsonous acid + [thioredoxin]-disulfide + 3 glutathione + S-adenosyl-L-homocysteine + H(+)</text>
        <dbReference type="Rhea" id="RHEA:69460"/>
        <dbReference type="Rhea" id="RHEA-COMP:10698"/>
        <dbReference type="Rhea" id="RHEA-COMP:10700"/>
        <dbReference type="ChEBI" id="CHEBI:15377"/>
        <dbReference type="ChEBI" id="CHEBI:15378"/>
        <dbReference type="ChEBI" id="CHEBI:17826"/>
        <dbReference type="ChEBI" id="CHEBI:29950"/>
        <dbReference type="ChEBI" id="CHEBI:50058"/>
        <dbReference type="ChEBI" id="CHEBI:57856"/>
        <dbReference type="ChEBI" id="CHEBI:57925"/>
        <dbReference type="ChEBI" id="CHEBI:59789"/>
        <dbReference type="ChEBI" id="CHEBI:183640"/>
        <dbReference type="EC" id="2.1.1.137"/>
    </reaction>
</comment>
<dbReference type="Proteomes" id="UP000284842">
    <property type="component" value="Unassembled WGS sequence"/>
</dbReference>
<evidence type="ECO:0000256" key="3">
    <source>
        <dbReference type="ARBA" id="ARBA00034487"/>
    </source>
</evidence>
<evidence type="ECO:0000256" key="6">
    <source>
        <dbReference type="ARBA" id="ARBA00047941"/>
    </source>
</evidence>
<evidence type="ECO:0000256" key="7">
    <source>
        <dbReference type="ARBA" id="ARBA00047943"/>
    </source>
</evidence>
<reference evidence="10 11" key="1">
    <citation type="journal article" date="2018" name="Evol. Lett.">
        <title>Horizontal gene cluster transfer increased hallucinogenic mushroom diversity.</title>
        <authorList>
            <person name="Reynolds H.T."/>
            <person name="Vijayakumar V."/>
            <person name="Gluck-Thaler E."/>
            <person name="Korotkin H.B."/>
            <person name="Matheny P.B."/>
            <person name="Slot J.C."/>
        </authorList>
    </citation>
    <scope>NUCLEOTIDE SEQUENCE [LARGE SCALE GENOMIC DNA]</scope>
    <source>
        <strain evidence="10 11">2629</strain>
    </source>
</reference>
<comment type="catalytic activity">
    <reaction evidence="7">
        <text>arsenic triglutathione + 2 [thioredoxin]-dithiol + 2 S-adenosyl-L-methionine + H2O = dimethylarsinous acid + 2 [thioredoxin]-disulfide + 3 glutathione + 2 S-adenosyl-L-homocysteine + 2 H(+)</text>
        <dbReference type="Rhea" id="RHEA:69464"/>
        <dbReference type="Rhea" id="RHEA-COMP:10698"/>
        <dbReference type="Rhea" id="RHEA-COMP:10700"/>
        <dbReference type="ChEBI" id="CHEBI:15377"/>
        <dbReference type="ChEBI" id="CHEBI:15378"/>
        <dbReference type="ChEBI" id="CHEBI:23808"/>
        <dbReference type="ChEBI" id="CHEBI:29950"/>
        <dbReference type="ChEBI" id="CHEBI:50058"/>
        <dbReference type="ChEBI" id="CHEBI:57856"/>
        <dbReference type="ChEBI" id="CHEBI:57925"/>
        <dbReference type="ChEBI" id="CHEBI:59789"/>
        <dbReference type="ChEBI" id="CHEBI:183640"/>
        <dbReference type="EC" id="2.1.1.137"/>
    </reaction>
</comment>
<evidence type="ECO:0000259" key="9">
    <source>
        <dbReference type="PROSITE" id="PS50206"/>
    </source>
</evidence>
<evidence type="ECO:0000256" key="5">
    <source>
        <dbReference type="ARBA" id="ARBA00034545"/>
    </source>
</evidence>
<evidence type="ECO:0000313" key="10">
    <source>
        <dbReference type="EMBL" id="PPQ75554.1"/>
    </source>
</evidence>
<evidence type="ECO:0000256" key="8">
    <source>
        <dbReference type="ARBA" id="ARBA00048428"/>
    </source>
</evidence>
<dbReference type="InParanoid" id="A0A409WAL6"/>
<dbReference type="InterPro" id="IPR026669">
    <property type="entry name" value="Arsenite_MeTrfase-like"/>
</dbReference>
<dbReference type="InterPro" id="IPR029063">
    <property type="entry name" value="SAM-dependent_MTases_sf"/>
</dbReference>
<comment type="catalytic activity">
    <reaction evidence="8">
        <text>arsenic triglutathione + 3 [thioredoxin]-dithiol + 3 S-adenosyl-L-methionine = trimethylarsine + 3 [thioredoxin]-disulfide + 3 glutathione + 3 S-adenosyl-L-homocysteine + 3 H(+)</text>
        <dbReference type="Rhea" id="RHEA:69432"/>
        <dbReference type="Rhea" id="RHEA-COMP:10698"/>
        <dbReference type="Rhea" id="RHEA-COMP:10700"/>
        <dbReference type="ChEBI" id="CHEBI:15378"/>
        <dbReference type="ChEBI" id="CHEBI:27130"/>
        <dbReference type="ChEBI" id="CHEBI:29950"/>
        <dbReference type="ChEBI" id="CHEBI:50058"/>
        <dbReference type="ChEBI" id="CHEBI:57856"/>
        <dbReference type="ChEBI" id="CHEBI:57925"/>
        <dbReference type="ChEBI" id="CHEBI:59789"/>
        <dbReference type="ChEBI" id="CHEBI:183640"/>
        <dbReference type="EC" id="2.1.1.137"/>
    </reaction>
</comment>
<dbReference type="SUPFAM" id="SSF52821">
    <property type="entry name" value="Rhodanese/Cell cycle control phosphatase"/>
    <property type="match status" value="1"/>
</dbReference>
<sequence length="435" mass="47310">MSAMNSGTQTAPPNLEDKINEAYSARARTERDDELTAYSNKVAKAFGYTEDELRAIPEGSNIGLSCGNPVAAANIKLGEVVVDLGSGGGIDVFLAADKVGPNGRVVGLDGSQDMIDLARKNAAQKGLKPPQVAFVQASLTEPLPLESNSVDCILSNCVLNLLPFDGKARLLKETFRVLKPGGRIVLDDIIAKKELPDTIKSDVSSYIGCVAGAITLGEYEKLLIGAGFRNSLLVATKNDLGVYFESVRQGTGCCSSLSPPSLIGKPSYDINEWVASYQIYAAKGEDQPVERIPSETLLRWFDAYPKAKSTPEVLTDEEVATLIRNQGLPDKSSTDYVVIDVRGDDHAGGHVRGSDNWPAKPFYDDLPQFYEKYQNTPQVIFYCNRSNGRGPRSAAWYQDYVDAHGGKNSKAYVLKGGIKNWLEKYEGQEDLVDHE</sequence>
<evidence type="ECO:0000256" key="4">
    <source>
        <dbReference type="ARBA" id="ARBA00034521"/>
    </source>
</evidence>
<dbReference type="EMBL" id="NHTK01005662">
    <property type="protein sequence ID" value="PPQ75554.1"/>
    <property type="molecule type" value="Genomic_DNA"/>
</dbReference>
<dbReference type="OrthoDB" id="8300214at2759"/>
<dbReference type="InterPro" id="IPR001763">
    <property type="entry name" value="Rhodanese-like_dom"/>
</dbReference>
<feature type="domain" description="Rhodanese" evidence="9">
    <location>
        <begin position="332"/>
        <end position="430"/>
    </location>
</feature>
<keyword evidence="1" id="KW-0808">Transferase</keyword>
<dbReference type="PANTHER" id="PTHR43675">
    <property type="entry name" value="ARSENITE METHYLTRANSFERASE"/>
    <property type="match status" value="1"/>
</dbReference>
<comment type="similarity">
    <text evidence="3">Belongs to the methyltransferase superfamily. Arsenite methyltransferase family.</text>
</comment>
<dbReference type="Gene3D" id="3.40.50.150">
    <property type="entry name" value="Vaccinia Virus protein VP39"/>
    <property type="match status" value="1"/>
</dbReference>
<dbReference type="SMART" id="SM00450">
    <property type="entry name" value="RHOD"/>
    <property type="match status" value="1"/>
</dbReference>
<protein>
    <recommendedName>
        <fullName evidence="5">Arsenite methyltransferase</fullName>
        <ecNumber evidence="4">2.1.1.137</ecNumber>
    </recommendedName>
</protein>
<keyword evidence="2" id="KW-0949">S-adenosyl-L-methionine</keyword>
<keyword evidence="11" id="KW-1185">Reference proteome</keyword>
<evidence type="ECO:0000256" key="2">
    <source>
        <dbReference type="ARBA" id="ARBA00022691"/>
    </source>
</evidence>
<dbReference type="CDD" id="cd02440">
    <property type="entry name" value="AdoMet_MTases"/>
    <property type="match status" value="1"/>
</dbReference>
<comment type="caution">
    <text evidence="10">The sequence shown here is derived from an EMBL/GenBank/DDBJ whole genome shotgun (WGS) entry which is preliminary data.</text>
</comment>